<evidence type="ECO:0000259" key="22">
    <source>
        <dbReference type="Pfam" id="PF25119"/>
    </source>
</evidence>
<dbReference type="InterPro" id="IPR027417">
    <property type="entry name" value="P-loop_NTPase"/>
</dbReference>
<comment type="caution">
    <text evidence="23">The sequence shown here is derived from an EMBL/GenBank/DDBJ whole genome shotgun (WGS) entry which is preliminary data.</text>
</comment>
<dbReference type="Pfam" id="PF25119">
    <property type="entry name" value="HSNSD_N"/>
    <property type="match status" value="1"/>
</dbReference>
<evidence type="ECO:0000313" key="23">
    <source>
        <dbReference type="EMBL" id="KRY73592.1"/>
    </source>
</evidence>
<evidence type="ECO:0000256" key="16">
    <source>
        <dbReference type="PIRSR" id="PIRSR637359-1"/>
    </source>
</evidence>
<dbReference type="InterPro" id="IPR037359">
    <property type="entry name" value="NST/OST"/>
</dbReference>
<dbReference type="GO" id="GO:0019213">
    <property type="term" value="F:deacetylase activity"/>
    <property type="evidence" value="ECO:0007669"/>
    <property type="project" value="TreeGrafter"/>
</dbReference>
<name>A0A0V1EIZ1_TRIPS</name>
<dbReference type="UniPathway" id="UPA00756"/>
<evidence type="ECO:0000256" key="1">
    <source>
        <dbReference type="ARBA" id="ARBA00004323"/>
    </source>
</evidence>
<evidence type="ECO:0000256" key="4">
    <source>
        <dbReference type="ARBA" id="ARBA00010420"/>
    </source>
</evidence>
<evidence type="ECO:0000256" key="15">
    <source>
        <dbReference type="ARBA" id="ARBA00023268"/>
    </source>
</evidence>
<dbReference type="UniPathway" id="UPA00862"/>
<evidence type="ECO:0000256" key="5">
    <source>
        <dbReference type="ARBA" id="ARBA00012979"/>
    </source>
</evidence>
<keyword evidence="13 18" id="KW-1015">Disulfide bond</keyword>
<dbReference type="InterPro" id="IPR056793">
    <property type="entry name" value="HSNSD_N"/>
</dbReference>
<dbReference type="GO" id="GO:0015016">
    <property type="term" value="F:heparan sulfate N-sulfotransferase activity"/>
    <property type="evidence" value="ECO:0007669"/>
    <property type="project" value="UniProtKB-EC"/>
</dbReference>
<protein>
    <recommendedName>
        <fullName evidence="5">[heparan sulfate]-glucosamine N-sulfotransferase</fullName>
        <ecNumber evidence="5">2.8.2.8</ecNumber>
    </recommendedName>
</protein>
<dbReference type="EC" id="2.8.2.8" evidence="5"/>
<keyword evidence="11" id="KW-0333">Golgi apparatus</keyword>
<evidence type="ECO:0000256" key="13">
    <source>
        <dbReference type="ARBA" id="ARBA00023157"/>
    </source>
</evidence>
<dbReference type="InterPro" id="IPR021930">
    <property type="entry name" value="Heparan_SO4_deacetylase_dom"/>
</dbReference>
<feature type="active site" description="For sulfotransferase activity" evidence="16">
    <location>
        <position position="729"/>
    </location>
</feature>
<feature type="disulfide bond" evidence="18">
    <location>
        <begin position="930"/>
        <end position="940"/>
    </location>
</feature>
<organism evidence="23 24">
    <name type="scientific">Trichinella pseudospiralis</name>
    <name type="common">Parasitic roundworm</name>
    <dbReference type="NCBI Taxonomy" id="6337"/>
    <lineage>
        <taxon>Eukaryota</taxon>
        <taxon>Metazoa</taxon>
        <taxon>Ecdysozoa</taxon>
        <taxon>Nematoda</taxon>
        <taxon>Enoplea</taxon>
        <taxon>Dorylaimia</taxon>
        <taxon>Trichinellida</taxon>
        <taxon>Trichinellidae</taxon>
        <taxon>Trichinella</taxon>
    </lineage>
</organism>
<comment type="subcellular location">
    <subcellularLocation>
        <location evidence="1">Golgi apparatus membrane</location>
        <topology evidence="1">Single-pass type II membrane protein</topology>
    </subcellularLocation>
</comment>
<feature type="domain" description="Heparan sulphate-N-deacetylase deacetylase" evidence="21">
    <location>
        <begin position="317"/>
        <end position="395"/>
    </location>
</feature>
<keyword evidence="7 19" id="KW-0812">Transmembrane</keyword>
<feature type="domain" description="Sulfotransferase" evidence="20">
    <location>
        <begin position="720"/>
        <end position="931"/>
    </location>
</feature>
<evidence type="ECO:0000256" key="14">
    <source>
        <dbReference type="ARBA" id="ARBA00023180"/>
    </source>
</evidence>
<dbReference type="GO" id="GO:0000139">
    <property type="term" value="C:Golgi membrane"/>
    <property type="evidence" value="ECO:0007669"/>
    <property type="project" value="UniProtKB-SubCell"/>
</dbReference>
<gene>
    <name evidence="23" type="primary">Ndst4</name>
    <name evidence="23" type="ORF">T4A_4397</name>
</gene>
<comment type="pathway">
    <text evidence="3">Glycan metabolism; heparan sulfate biosynthesis.</text>
</comment>
<dbReference type="GO" id="GO:0016787">
    <property type="term" value="F:hydrolase activity"/>
    <property type="evidence" value="ECO:0007669"/>
    <property type="project" value="UniProtKB-KW"/>
</dbReference>
<keyword evidence="9" id="KW-0735">Signal-anchor</keyword>
<feature type="domain" description="Heparan sulphate-N-deacetylase deacetylase" evidence="21">
    <location>
        <begin position="495"/>
        <end position="630"/>
    </location>
</feature>
<dbReference type="GO" id="GO:0015012">
    <property type="term" value="P:heparan sulfate proteoglycan biosynthetic process"/>
    <property type="evidence" value="ECO:0007669"/>
    <property type="project" value="UniProtKB-UniPathway"/>
</dbReference>
<keyword evidence="6 23" id="KW-0808">Transferase</keyword>
<evidence type="ECO:0000256" key="18">
    <source>
        <dbReference type="PIRSR" id="PIRSR637359-3"/>
    </source>
</evidence>
<evidence type="ECO:0000256" key="12">
    <source>
        <dbReference type="ARBA" id="ARBA00023136"/>
    </source>
</evidence>
<dbReference type="Pfam" id="PF00685">
    <property type="entry name" value="Sulfotransfer_1"/>
    <property type="match status" value="1"/>
</dbReference>
<accession>A0A0V1EIZ1</accession>
<keyword evidence="12 19" id="KW-0472">Membrane</keyword>
<reference evidence="23 24" key="1">
    <citation type="submission" date="2015-01" db="EMBL/GenBank/DDBJ databases">
        <title>Evolution of Trichinella species and genotypes.</title>
        <authorList>
            <person name="Korhonen P.K."/>
            <person name="Edoardo P."/>
            <person name="Giuseppe L.R."/>
            <person name="Gasser R.B."/>
        </authorList>
    </citation>
    <scope>NUCLEOTIDE SEQUENCE [LARGE SCALE GENOMIC DNA]</scope>
    <source>
        <strain evidence="23">ISS13</strain>
    </source>
</reference>
<evidence type="ECO:0000256" key="2">
    <source>
        <dbReference type="ARBA" id="ARBA00004841"/>
    </source>
</evidence>
<evidence type="ECO:0000256" key="10">
    <source>
        <dbReference type="ARBA" id="ARBA00022989"/>
    </source>
</evidence>
<sequence>LSEQNSMIRRRNWQVLCYLLFARTLKYCIVRRQVWFLFVAVLITCYFGYQWHGRFGVAYSPVTLPFYDCPANALFDQPPMSGAMFAASREQLNSKCDSKILLLVENQYSALGQQIKTVLNYLKVPYKVQAVRKTLPSLTNLARGRYMIIIFENFNRYINMNHWNRQLLDKYCKEFGASIVAFMTSKSDQDEFDPVKLLGFPLYVQKQRRFANASLSDISQLLYIAKRGSHFPGPVGNGSNWVGFRPNHSTYKPVMFARDVLNANDVQSLVLLDNGEFDGIRRLLFGNDLNSFWPLKLLFLDGLRFLSFGKIELPLVRYLQIDIDDIFVGQENGKITKADVEELLKSQERMKKHVTNFVYNLGFCGRFYGRGNDLDRSGDEMLIVKFFASFKLFVSIKFQKGHEAKMCLCLLRITFWINQINHRLISVNEVALQKCVAEKAANFRWFPHQWRHAKAHQLNSTVFSSQMLQNLQFAKVCFLLNLIVVFFVGLLWSAQAEQLHWFPHSWAHMQAHWKVNVTELLEDMNHNEGFAEQHDIPVQWSYAVSPHHSGVYPVHDPLYDAWKSIWKIKVTSTEQYPHLKPASLRRGFVYKDIMVMPRQTCGLYTHTIFIEQFPGGKERLDESIFGGELFYTFVFNPFLIFMTHQANYAKDRLAVYTFENAVRFIRCWTNLKLETISTLEMAEKYFQMYPQEVNPIWGNPCSDQRHLELLNTKNLCKQFPDALIVGPQKTGSTALYTFLKLHPLVNSSLPHPKTFEEVQFFCGRNYLHGINAYSEYFPPRQEKTLLFEKSATYFDCDLAPLRVYSLLPHAKIIIIAISPIKRAYSWFQHMKAHDDPTALKNDFIDVLQSKENGPPEMWKFRQRCLTPGHYAHHIEHWLAHFPAKQIHIVDGEALQQRPAVVMSHLLDFLELPDMNYNEKLVYNTKKGFFCIREEFNRTRCLGKSKGRSYSPPSEDVRRYLINYYKTHNIAFHRLLLRLGYETPTWLQKELQEST</sequence>
<evidence type="ECO:0000256" key="9">
    <source>
        <dbReference type="ARBA" id="ARBA00022968"/>
    </source>
</evidence>
<feature type="domain" description="Heparan sulphate-N-deacetylase deacetylase" evidence="21">
    <location>
        <begin position="435"/>
        <end position="476"/>
    </location>
</feature>
<dbReference type="Pfam" id="PF12062">
    <property type="entry name" value="HSNSD-CE"/>
    <property type="match status" value="3"/>
</dbReference>
<dbReference type="Proteomes" id="UP000054632">
    <property type="component" value="Unassembled WGS sequence"/>
</dbReference>
<feature type="binding site" evidence="17">
    <location>
        <begin position="945"/>
        <end position="949"/>
    </location>
    <ligand>
        <name>3'-phosphoadenylyl sulfate</name>
        <dbReference type="ChEBI" id="CHEBI:58339"/>
    </ligand>
</feature>
<dbReference type="GO" id="GO:0030210">
    <property type="term" value="P:heparin proteoglycan biosynthetic process"/>
    <property type="evidence" value="ECO:0007669"/>
    <property type="project" value="UniProtKB-UniPathway"/>
</dbReference>
<dbReference type="PANTHER" id="PTHR10605:SF56">
    <property type="entry name" value="BIFUNCTIONAL HEPARAN SULFATE N-DEACETYLASE_N-SULFOTRANSFERASE"/>
    <property type="match status" value="1"/>
</dbReference>
<dbReference type="Gene3D" id="3.40.50.300">
    <property type="entry name" value="P-loop containing nucleotide triphosphate hydrolases"/>
    <property type="match status" value="1"/>
</dbReference>
<dbReference type="EMBL" id="JYDR01000033">
    <property type="protein sequence ID" value="KRY73592.1"/>
    <property type="molecule type" value="Genomic_DNA"/>
</dbReference>
<evidence type="ECO:0000313" key="24">
    <source>
        <dbReference type="Proteomes" id="UP000054632"/>
    </source>
</evidence>
<feature type="non-terminal residue" evidence="23">
    <location>
        <position position="1"/>
    </location>
</feature>
<dbReference type="PANTHER" id="PTHR10605">
    <property type="entry name" value="HEPARAN SULFATE SULFOTRANSFERASE"/>
    <property type="match status" value="1"/>
</dbReference>
<comment type="pathway">
    <text evidence="2">Glycan metabolism; heparin biosynthesis.</text>
</comment>
<dbReference type="InterPro" id="IPR000863">
    <property type="entry name" value="Sulfotransferase_dom"/>
</dbReference>
<dbReference type="AlphaFoldDB" id="A0A0V1EIZ1"/>
<evidence type="ECO:0000256" key="8">
    <source>
        <dbReference type="ARBA" id="ARBA00022801"/>
    </source>
</evidence>
<evidence type="ECO:0000256" key="19">
    <source>
        <dbReference type="SAM" id="Phobius"/>
    </source>
</evidence>
<evidence type="ECO:0000259" key="21">
    <source>
        <dbReference type="Pfam" id="PF12062"/>
    </source>
</evidence>
<feature type="binding site" evidence="17">
    <location>
        <position position="825"/>
    </location>
    <ligand>
        <name>3'-phosphoadenylyl sulfate</name>
        <dbReference type="ChEBI" id="CHEBI:58339"/>
    </ligand>
</feature>
<proteinExistence type="inferred from homology"/>
<keyword evidence="15" id="KW-0511">Multifunctional enzyme</keyword>
<dbReference type="SUPFAM" id="SSF52540">
    <property type="entry name" value="P-loop containing nucleoside triphosphate hydrolases"/>
    <property type="match status" value="1"/>
</dbReference>
<evidence type="ECO:0000256" key="7">
    <source>
        <dbReference type="ARBA" id="ARBA00022692"/>
    </source>
</evidence>
<evidence type="ECO:0000256" key="6">
    <source>
        <dbReference type="ARBA" id="ARBA00022679"/>
    </source>
</evidence>
<keyword evidence="8" id="KW-0378">Hydrolase</keyword>
<evidence type="ECO:0000256" key="3">
    <source>
        <dbReference type="ARBA" id="ARBA00005093"/>
    </source>
</evidence>
<evidence type="ECO:0000256" key="17">
    <source>
        <dbReference type="PIRSR" id="PIRSR637359-2"/>
    </source>
</evidence>
<feature type="transmembrane region" description="Helical" evidence="19">
    <location>
        <begin position="34"/>
        <end position="51"/>
    </location>
</feature>
<keyword evidence="10 19" id="KW-1133">Transmembrane helix</keyword>
<comment type="similarity">
    <text evidence="4">Belongs to the sulfotransferase 1 family. NDST subfamily.</text>
</comment>
<evidence type="ECO:0000259" key="20">
    <source>
        <dbReference type="Pfam" id="PF00685"/>
    </source>
</evidence>
<feature type="domain" description="Heparan sulfate-N-deacetylase N-terminal" evidence="22">
    <location>
        <begin position="97"/>
        <end position="306"/>
    </location>
</feature>
<keyword evidence="14" id="KW-0325">Glycoprotein</keyword>
<evidence type="ECO:0000256" key="11">
    <source>
        <dbReference type="ARBA" id="ARBA00023034"/>
    </source>
</evidence>